<name>A0A0N9HMW8_9PSEU</name>
<dbReference type="InterPro" id="IPR036291">
    <property type="entry name" value="NAD(P)-bd_dom_sf"/>
</dbReference>
<accession>A0A0N9HMW8</accession>
<evidence type="ECO:0000259" key="1">
    <source>
        <dbReference type="Pfam" id="PF03446"/>
    </source>
</evidence>
<gene>
    <name evidence="2" type="ORF">AOZ06_16260</name>
</gene>
<feature type="domain" description="6-phosphogluconate dehydrogenase NADP-binding" evidence="1">
    <location>
        <begin position="1"/>
        <end position="125"/>
    </location>
</feature>
<dbReference type="PANTHER" id="PTHR43580">
    <property type="entry name" value="OXIDOREDUCTASE GLYR1-RELATED"/>
    <property type="match status" value="1"/>
</dbReference>
<evidence type="ECO:0000313" key="2">
    <source>
        <dbReference type="EMBL" id="ALG08257.1"/>
    </source>
</evidence>
<dbReference type="KEGG" id="kphy:AOZ06_16260"/>
<dbReference type="EMBL" id="CP012752">
    <property type="protein sequence ID" value="ALG08257.1"/>
    <property type="molecule type" value="Genomic_DNA"/>
</dbReference>
<dbReference type="AlphaFoldDB" id="A0A0N9HMW8"/>
<proteinExistence type="predicted"/>
<dbReference type="STRING" id="860235.AOZ06_16260"/>
<keyword evidence="3" id="KW-1185">Reference proteome</keyword>
<dbReference type="InterPro" id="IPR006115">
    <property type="entry name" value="6PGDH_NADP-bd"/>
</dbReference>
<evidence type="ECO:0000313" key="3">
    <source>
        <dbReference type="Proteomes" id="UP000063699"/>
    </source>
</evidence>
<dbReference type="InterPro" id="IPR051265">
    <property type="entry name" value="HIBADH-related_NP60_sf"/>
</dbReference>
<dbReference type="PANTHER" id="PTHR43580:SF2">
    <property type="entry name" value="CYTOKINE-LIKE NUCLEAR FACTOR N-PAC"/>
    <property type="match status" value="1"/>
</dbReference>
<dbReference type="SUPFAM" id="SSF51735">
    <property type="entry name" value="NAD(P)-binding Rossmann-fold domains"/>
    <property type="match status" value="1"/>
</dbReference>
<sequence length="237" mass="23487">MATRLVAAGHDVTTWNRSPGRTVSGAASATSPRAAAEGAEVVITMLSGPPAVEEVVLMAGLESTTVLVEMSTIGPDAVTELAGKVAGRLVAAPVGGSVGQARAGKLVVFAGGDLAGVDTVLGVFGTVVPFPDARSAAAAKLVVNTALVGGLALLGELRELAARLDVSADALLAAGPMGQFVTRATGADAHFTTALATKDLTLLGDRAGPLTITALARLATIPPDAELGVLADPRGRP</sequence>
<organism evidence="2 3">
    <name type="scientific">Kibdelosporangium phytohabitans</name>
    <dbReference type="NCBI Taxonomy" id="860235"/>
    <lineage>
        <taxon>Bacteria</taxon>
        <taxon>Bacillati</taxon>
        <taxon>Actinomycetota</taxon>
        <taxon>Actinomycetes</taxon>
        <taxon>Pseudonocardiales</taxon>
        <taxon>Pseudonocardiaceae</taxon>
        <taxon>Kibdelosporangium</taxon>
    </lineage>
</organism>
<dbReference type="Gene3D" id="3.40.50.720">
    <property type="entry name" value="NAD(P)-binding Rossmann-like Domain"/>
    <property type="match status" value="1"/>
</dbReference>
<dbReference type="Pfam" id="PF03446">
    <property type="entry name" value="NAD_binding_2"/>
    <property type="match status" value="1"/>
</dbReference>
<protein>
    <recommendedName>
        <fullName evidence="1">6-phosphogluconate dehydrogenase NADP-binding domain-containing protein</fullName>
    </recommendedName>
</protein>
<dbReference type="Proteomes" id="UP000063699">
    <property type="component" value="Chromosome"/>
</dbReference>
<reference evidence="2 3" key="1">
    <citation type="submission" date="2015-07" db="EMBL/GenBank/DDBJ databases">
        <title>Genome sequencing of Kibdelosporangium phytohabitans.</title>
        <authorList>
            <person name="Qin S."/>
            <person name="Xing K."/>
        </authorList>
    </citation>
    <scope>NUCLEOTIDE SEQUENCE [LARGE SCALE GENOMIC DNA]</scope>
    <source>
        <strain evidence="2 3">KLBMP1111</strain>
    </source>
</reference>
<dbReference type="GO" id="GO:0050661">
    <property type="term" value="F:NADP binding"/>
    <property type="evidence" value="ECO:0007669"/>
    <property type="project" value="InterPro"/>
</dbReference>